<comment type="caution">
    <text evidence="1">The sequence shown here is derived from an EMBL/GenBank/DDBJ whole genome shotgun (WGS) entry which is preliminary data.</text>
</comment>
<accession>A0AAD7RXS6</accession>
<reference evidence="1" key="1">
    <citation type="journal article" date="2023" name="Science">
        <title>Genome structures resolve the early diversification of teleost fishes.</title>
        <authorList>
            <person name="Parey E."/>
            <person name="Louis A."/>
            <person name="Montfort J."/>
            <person name="Bouchez O."/>
            <person name="Roques C."/>
            <person name="Iampietro C."/>
            <person name="Lluch J."/>
            <person name="Castinel A."/>
            <person name="Donnadieu C."/>
            <person name="Desvignes T."/>
            <person name="Floi Bucao C."/>
            <person name="Jouanno E."/>
            <person name="Wen M."/>
            <person name="Mejri S."/>
            <person name="Dirks R."/>
            <person name="Jansen H."/>
            <person name="Henkel C."/>
            <person name="Chen W.J."/>
            <person name="Zahm M."/>
            <person name="Cabau C."/>
            <person name="Klopp C."/>
            <person name="Thompson A.W."/>
            <person name="Robinson-Rechavi M."/>
            <person name="Braasch I."/>
            <person name="Lecointre G."/>
            <person name="Bobe J."/>
            <person name="Postlethwait J.H."/>
            <person name="Berthelot C."/>
            <person name="Roest Crollius H."/>
            <person name="Guiguen Y."/>
        </authorList>
    </citation>
    <scope>NUCLEOTIDE SEQUENCE</scope>
    <source>
        <strain evidence="1">NC1722</strain>
    </source>
</reference>
<dbReference type="Proteomes" id="UP001221898">
    <property type="component" value="Unassembled WGS sequence"/>
</dbReference>
<gene>
    <name evidence="1" type="ORF">AAFF_G00076610</name>
</gene>
<name>A0AAD7RXS6_9TELE</name>
<sequence>MDIATSAGSVNPQLDVVEPRIQDGYIVENIEIPLDNAKGDNRQLEDLPQKVKKSKTGIRRFFSRVWKTLKKSALCCCCCCCLSVETD</sequence>
<protein>
    <submittedName>
        <fullName evidence="1">Uncharacterized protein</fullName>
    </submittedName>
</protein>
<dbReference type="AlphaFoldDB" id="A0AAD7RXS6"/>
<keyword evidence="2" id="KW-1185">Reference proteome</keyword>
<organism evidence="1 2">
    <name type="scientific">Aldrovandia affinis</name>
    <dbReference type="NCBI Taxonomy" id="143900"/>
    <lineage>
        <taxon>Eukaryota</taxon>
        <taxon>Metazoa</taxon>
        <taxon>Chordata</taxon>
        <taxon>Craniata</taxon>
        <taxon>Vertebrata</taxon>
        <taxon>Euteleostomi</taxon>
        <taxon>Actinopterygii</taxon>
        <taxon>Neopterygii</taxon>
        <taxon>Teleostei</taxon>
        <taxon>Notacanthiformes</taxon>
        <taxon>Halosauridae</taxon>
        <taxon>Aldrovandia</taxon>
    </lineage>
</organism>
<dbReference type="EMBL" id="JAINUG010000147">
    <property type="protein sequence ID" value="KAJ8392297.1"/>
    <property type="molecule type" value="Genomic_DNA"/>
</dbReference>
<evidence type="ECO:0000313" key="1">
    <source>
        <dbReference type="EMBL" id="KAJ8392297.1"/>
    </source>
</evidence>
<evidence type="ECO:0000313" key="2">
    <source>
        <dbReference type="Proteomes" id="UP001221898"/>
    </source>
</evidence>
<proteinExistence type="predicted"/>